<proteinExistence type="inferred from homology"/>
<evidence type="ECO:0000256" key="1">
    <source>
        <dbReference type="ARBA" id="ARBA00005771"/>
    </source>
</evidence>
<evidence type="ECO:0000259" key="3">
    <source>
        <dbReference type="Pfam" id="PF00685"/>
    </source>
</evidence>
<dbReference type="InterPro" id="IPR000863">
    <property type="entry name" value="Sulfotransferase_dom"/>
</dbReference>
<dbReference type="Proteomes" id="UP001652621">
    <property type="component" value="Unplaced"/>
</dbReference>
<sequence>MPISISVHIAMYTTQPRTSANIAKRQNQRIVFDVIASTEHLPNFHGKSSNRSCSLPLEDETYLEKMLEFEVKQDDVYVVTFPKCGTTWIQEATWLLVNNLDYEAAKKQQLMRRSPYMELKGFYGGIPFDTLEAAKHTPSPRVLKSHLPAYLVPKEIWSKKAKVVYCARNPKDMAVSFYHFHSGLGTWEGSIDEFVEDLINNDIMYSPYFDHIWDFWQLRNEANVFFTTYEAMKRDLQKVIVDLNKFLGRQELSGEELNTLLNHLSFKSMKENSSANPTELIVTSHASKKVKPGFEFMRRGIVGSYKDELSVETQEKLDKWIAENLRKYNFTLEEIFGKI</sequence>
<evidence type="ECO:0000256" key="2">
    <source>
        <dbReference type="ARBA" id="ARBA00022679"/>
    </source>
</evidence>
<dbReference type="PANTHER" id="PTHR11783">
    <property type="entry name" value="SULFOTRANSFERASE SULT"/>
    <property type="match status" value="1"/>
</dbReference>
<dbReference type="VEuPathDB" id="VectorBase:MDOMA2_014893"/>
<accession>A0A9J7CIN6</accession>
<name>A0A9J7CIN6_MUSDO</name>
<feature type="domain" description="Sulfotransferase" evidence="3">
    <location>
        <begin position="74"/>
        <end position="327"/>
    </location>
</feature>
<dbReference type="GeneID" id="101896148"/>
<keyword evidence="2" id="KW-0808">Transferase</keyword>
<dbReference type="VEuPathDB" id="VectorBase:MDOA000355"/>
<comment type="similarity">
    <text evidence="1">Belongs to the sulfotransferase 1 family.</text>
</comment>
<evidence type="ECO:0000313" key="4">
    <source>
        <dbReference type="Proteomes" id="UP001652621"/>
    </source>
</evidence>
<dbReference type="InterPro" id="IPR027417">
    <property type="entry name" value="P-loop_NTPase"/>
</dbReference>
<dbReference type="eggNOG" id="KOG1584">
    <property type="taxonomic scope" value="Eukaryota"/>
</dbReference>
<reference evidence="5" key="1">
    <citation type="submission" date="2025-08" db="UniProtKB">
        <authorList>
            <consortium name="RefSeq"/>
        </authorList>
    </citation>
    <scope>IDENTIFICATION</scope>
    <source>
        <strain evidence="5">Aabys</strain>
        <tissue evidence="5">Whole body</tissue>
    </source>
</reference>
<keyword evidence="4" id="KW-1185">Reference proteome</keyword>
<dbReference type="SUPFAM" id="SSF52540">
    <property type="entry name" value="P-loop containing nucleoside triphosphate hydrolases"/>
    <property type="match status" value="1"/>
</dbReference>
<dbReference type="OrthoDB" id="205623at2759"/>
<evidence type="ECO:0000313" key="5">
    <source>
        <dbReference type="RefSeq" id="XP_005175874.2"/>
    </source>
</evidence>
<protein>
    <submittedName>
        <fullName evidence="5">Sulfotransferase 1 family member D1</fullName>
    </submittedName>
</protein>
<gene>
    <name evidence="5" type="primary">LOC101896148</name>
</gene>
<dbReference type="RefSeq" id="XP_005175874.2">
    <property type="nucleotide sequence ID" value="XM_005175817.4"/>
</dbReference>
<organism evidence="4 5">
    <name type="scientific">Musca domestica</name>
    <name type="common">House fly</name>
    <dbReference type="NCBI Taxonomy" id="7370"/>
    <lineage>
        <taxon>Eukaryota</taxon>
        <taxon>Metazoa</taxon>
        <taxon>Ecdysozoa</taxon>
        <taxon>Arthropoda</taxon>
        <taxon>Hexapoda</taxon>
        <taxon>Insecta</taxon>
        <taxon>Pterygota</taxon>
        <taxon>Neoptera</taxon>
        <taxon>Endopterygota</taxon>
        <taxon>Diptera</taxon>
        <taxon>Brachycera</taxon>
        <taxon>Muscomorpha</taxon>
        <taxon>Muscoidea</taxon>
        <taxon>Muscidae</taxon>
        <taxon>Musca</taxon>
    </lineage>
</organism>
<dbReference type="Gene3D" id="3.40.50.300">
    <property type="entry name" value="P-loop containing nucleotide triphosphate hydrolases"/>
    <property type="match status" value="1"/>
</dbReference>
<dbReference type="Pfam" id="PF00685">
    <property type="entry name" value="Sulfotransfer_1"/>
    <property type="match status" value="1"/>
</dbReference>